<reference evidence="2 3" key="1">
    <citation type="submission" date="2022-01" db="EMBL/GenBank/DDBJ databases">
        <title>Whole genome-based taxonomy of the Shewanellaceae.</title>
        <authorList>
            <person name="Martin-Rodriguez A.J."/>
        </authorList>
    </citation>
    <scope>NUCLEOTIDE SEQUENCE [LARGE SCALE GENOMIC DNA]</scope>
    <source>
        <strain evidence="2 3">DSM 21332</strain>
    </source>
</reference>
<organism evidence="2 3">
    <name type="scientific">Shewanella corallii</name>
    <dbReference type="NCBI Taxonomy" id="560080"/>
    <lineage>
        <taxon>Bacteria</taxon>
        <taxon>Pseudomonadati</taxon>
        <taxon>Pseudomonadota</taxon>
        <taxon>Gammaproteobacteria</taxon>
        <taxon>Alteromonadales</taxon>
        <taxon>Shewanellaceae</taxon>
        <taxon>Shewanella</taxon>
    </lineage>
</organism>
<protein>
    <recommendedName>
        <fullName evidence="4">Membrane anchored protein in chemotaxis locus</fullName>
    </recommendedName>
</protein>
<dbReference type="Proteomes" id="UP001202831">
    <property type="component" value="Unassembled WGS sequence"/>
</dbReference>
<evidence type="ECO:0000313" key="2">
    <source>
        <dbReference type="EMBL" id="MCL2913150.1"/>
    </source>
</evidence>
<evidence type="ECO:0000256" key="1">
    <source>
        <dbReference type="SAM" id="Phobius"/>
    </source>
</evidence>
<dbReference type="PROSITE" id="PS51257">
    <property type="entry name" value="PROKAR_LIPOPROTEIN"/>
    <property type="match status" value="1"/>
</dbReference>
<keyword evidence="1" id="KW-0812">Transmembrane</keyword>
<proteinExistence type="predicted"/>
<keyword evidence="1" id="KW-0472">Membrane</keyword>
<evidence type="ECO:0008006" key="4">
    <source>
        <dbReference type="Google" id="ProtNLM"/>
    </source>
</evidence>
<comment type="caution">
    <text evidence="2">The sequence shown here is derived from an EMBL/GenBank/DDBJ whole genome shotgun (WGS) entry which is preliminary data.</text>
</comment>
<keyword evidence="3" id="KW-1185">Reference proteome</keyword>
<gene>
    <name evidence="2" type="ORF">L2725_05040</name>
</gene>
<feature type="transmembrane region" description="Helical" evidence="1">
    <location>
        <begin position="6"/>
        <end position="30"/>
    </location>
</feature>
<dbReference type="EMBL" id="JAKIKT010000001">
    <property type="protein sequence ID" value="MCL2913150.1"/>
    <property type="molecule type" value="Genomic_DNA"/>
</dbReference>
<dbReference type="RefSeq" id="WP_249247926.1">
    <property type="nucleotide sequence ID" value="NZ_JAKIKT010000001.1"/>
</dbReference>
<keyword evidence="1" id="KW-1133">Transmembrane helix</keyword>
<evidence type="ECO:0000313" key="3">
    <source>
        <dbReference type="Proteomes" id="UP001202831"/>
    </source>
</evidence>
<accession>A0ABT0N4Z7</accession>
<name>A0ABT0N4Z7_9GAMM</name>
<sequence>MVKLSPVTLLLVLALAISIGCLTWTGFMLVKQWDVNNKLQAEVTELKASQVMLMVPDNQAQQLSDWLGRNPEQVDELLEMARDSESLSVEIEGDANSGSKAAVAETVTPVQTPLRPEAALQQPPAQGVTVESVNDQGIKIIRLPHGGIRVTTRDDN</sequence>